<evidence type="ECO:0000259" key="1">
    <source>
        <dbReference type="PROSITE" id="PS50905"/>
    </source>
</evidence>
<protein>
    <submittedName>
        <fullName evidence="2">Rubrerythrin</fullName>
    </submittedName>
</protein>
<dbReference type="CDD" id="cd01041">
    <property type="entry name" value="Rubrerythrin"/>
    <property type="match status" value="1"/>
</dbReference>
<dbReference type="RefSeq" id="WP_216131819.1">
    <property type="nucleotide sequence ID" value="NZ_CP064782.1"/>
</dbReference>
<dbReference type="InterPro" id="IPR009040">
    <property type="entry name" value="Ferritin-like_diiron"/>
</dbReference>
<keyword evidence="3" id="KW-1185">Reference proteome</keyword>
<name>A0A975SP65_9RHOO</name>
<evidence type="ECO:0000313" key="3">
    <source>
        <dbReference type="Proteomes" id="UP000683428"/>
    </source>
</evidence>
<dbReference type="GO" id="GO:0046872">
    <property type="term" value="F:metal ion binding"/>
    <property type="evidence" value="ECO:0007669"/>
    <property type="project" value="InterPro"/>
</dbReference>
<organism evidence="2 3">
    <name type="scientific">Azospira inquinata</name>
    <dbReference type="NCBI Taxonomy" id="2785627"/>
    <lineage>
        <taxon>Bacteria</taxon>
        <taxon>Pseudomonadati</taxon>
        <taxon>Pseudomonadota</taxon>
        <taxon>Betaproteobacteria</taxon>
        <taxon>Rhodocyclales</taxon>
        <taxon>Rhodocyclaceae</taxon>
        <taxon>Azospira</taxon>
    </lineage>
</organism>
<dbReference type="PANTHER" id="PTHR33746:SF4">
    <property type="entry name" value="RUBRERYTHRIN"/>
    <property type="match status" value="1"/>
</dbReference>
<accession>A0A975SP65</accession>
<dbReference type="GO" id="GO:0016491">
    <property type="term" value="F:oxidoreductase activity"/>
    <property type="evidence" value="ECO:0007669"/>
    <property type="project" value="InterPro"/>
</dbReference>
<reference evidence="2" key="1">
    <citation type="submission" date="2020-11" db="EMBL/GenBank/DDBJ databases">
        <title>Azospira inquinata sp. nov.</title>
        <authorList>
            <person name="Moe W.M."/>
            <person name="Mikes M.C."/>
        </authorList>
    </citation>
    <scope>NUCLEOTIDE SEQUENCE</scope>
    <source>
        <strain evidence="2">Azo-3</strain>
    </source>
</reference>
<dbReference type="Pfam" id="PF02915">
    <property type="entry name" value="Rubrerythrin"/>
    <property type="match status" value="1"/>
</dbReference>
<dbReference type="InterPro" id="IPR003251">
    <property type="entry name" value="Rr_diiron-bd_dom"/>
</dbReference>
<dbReference type="AlphaFoldDB" id="A0A975SP65"/>
<dbReference type="Proteomes" id="UP000683428">
    <property type="component" value="Chromosome"/>
</dbReference>
<sequence length="139" mass="15380">MRLKGSRTEANLKEAFAKEAQANRRYLYFAAKADVLGQAGVAEVFRAIAEGETGHAHGHLEYLESCGDPVTDLPFSSLRESLKAALVSELADCDQMYPRMALEAREEGLVELAAWFEALTKAERAHANRLQKALDQLED</sequence>
<dbReference type="KEGG" id="aiq:Azoinq_04570"/>
<feature type="domain" description="Ferritin-like diiron" evidence="1">
    <location>
        <begin position="2"/>
        <end position="139"/>
    </location>
</feature>
<evidence type="ECO:0000313" key="2">
    <source>
        <dbReference type="EMBL" id="QWT49883.1"/>
    </source>
</evidence>
<dbReference type="InterPro" id="IPR052753">
    <property type="entry name" value="Rbr2/Nigerythrin"/>
</dbReference>
<gene>
    <name evidence="2" type="ORF">Azoinq_04570</name>
</gene>
<dbReference type="EMBL" id="CP064782">
    <property type="protein sequence ID" value="QWT49883.1"/>
    <property type="molecule type" value="Genomic_DNA"/>
</dbReference>
<dbReference type="PROSITE" id="PS50905">
    <property type="entry name" value="FERRITIN_LIKE"/>
    <property type="match status" value="1"/>
</dbReference>
<proteinExistence type="predicted"/>
<dbReference type="PANTHER" id="PTHR33746">
    <property type="entry name" value="RUBRERYTHRIN"/>
    <property type="match status" value="1"/>
</dbReference>